<dbReference type="EMBL" id="CAJVQC010047399">
    <property type="protein sequence ID" value="CAG8784681.1"/>
    <property type="molecule type" value="Genomic_DNA"/>
</dbReference>
<gene>
    <name evidence="1" type="ORF">RPERSI_LOCUS18102</name>
</gene>
<organism evidence="1 2">
    <name type="scientific">Racocetra persica</name>
    <dbReference type="NCBI Taxonomy" id="160502"/>
    <lineage>
        <taxon>Eukaryota</taxon>
        <taxon>Fungi</taxon>
        <taxon>Fungi incertae sedis</taxon>
        <taxon>Mucoromycota</taxon>
        <taxon>Glomeromycotina</taxon>
        <taxon>Glomeromycetes</taxon>
        <taxon>Diversisporales</taxon>
        <taxon>Gigasporaceae</taxon>
        <taxon>Racocetra</taxon>
    </lineage>
</organism>
<evidence type="ECO:0000313" key="2">
    <source>
        <dbReference type="Proteomes" id="UP000789920"/>
    </source>
</evidence>
<keyword evidence="2" id="KW-1185">Reference proteome</keyword>
<protein>
    <submittedName>
        <fullName evidence="1">28150_t:CDS:1</fullName>
    </submittedName>
</protein>
<feature type="non-terminal residue" evidence="1">
    <location>
        <position position="1"/>
    </location>
</feature>
<sequence length="138" mass="15301">IEISETTRPEKFESMDGSVKCIVNSFDINKVSQHLAQLCDTAIGAKDRASKANQEEIMCWSLYGRDFEFQVDEMSKSQISNSPSLEITPEVTSEDNIIEISGTARLEKVLLETEINASTEETKSRVSDSSISANSETE</sequence>
<accession>A0ACA9RBK4</accession>
<reference evidence="1" key="1">
    <citation type="submission" date="2021-06" db="EMBL/GenBank/DDBJ databases">
        <authorList>
            <person name="Kallberg Y."/>
            <person name="Tangrot J."/>
            <person name="Rosling A."/>
        </authorList>
    </citation>
    <scope>NUCLEOTIDE SEQUENCE</scope>
    <source>
        <strain evidence="1">MA461A</strain>
    </source>
</reference>
<name>A0ACA9RBK4_9GLOM</name>
<evidence type="ECO:0000313" key="1">
    <source>
        <dbReference type="EMBL" id="CAG8784681.1"/>
    </source>
</evidence>
<dbReference type="Proteomes" id="UP000789920">
    <property type="component" value="Unassembled WGS sequence"/>
</dbReference>
<feature type="non-terminal residue" evidence="1">
    <location>
        <position position="138"/>
    </location>
</feature>
<comment type="caution">
    <text evidence="1">The sequence shown here is derived from an EMBL/GenBank/DDBJ whole genome shotgun (WGS) entry which is preliminary data.</text>
</comment>
<proteinExistence type="predicted"/>